<comment type="caution">
    <text evidence="2">The sequence shown here is derived from an EMBL/GenBank/DDBJ whole genome shotgun (WGS) entry which is preliminary data.</text>
</comment>
<evidence type="ECO:0000256" key="1">
    <source>
        <dbReference type="SAM" id="Phobius"/>
    </source>
</evidence>
<keyword evidence="1" id="KW-0472">Membrane</keyword>
<organism evidence="2 3">
    <name type="scientific">Laceyella putida</name>
    <dbReference type="NCBI Taxonomy" id="110101"/>
    <lineage>
        <taxon>Bacteria</taxon>
        <taxon>Bacillati</taxon>
        <taxon>Bacillota</taxon>
        <taxon>Bacilli</taxon>
        <taxon>Bacillales</taxon>
        <taxon>Thermoactinomycetaceae</taxon>
        <taxon>Laceyella</taxon>
    </lineage>
</organism>
<keyword evidence="3" id="KW-1185">Reference proteome</keyword>
<evidence type="ECO:0000313" key="2">
    <source>
        <dbReference type="EMBL" id="MFC7441886.1"/>
    </source>
</evidence>
<protein>
    <submittedName>
        <fullName evidence="2">Uncharacterized protein</fullName>
    </submittedName>
</protein>
<keyword evidence="1" id="KW-0812">Transmembrane</keyword>
<feature type="transmembrane region" description="Helical" evidence="1">
    <location>
        <begin position="31"/>
        <end position="50"/>
    </location>
</feature>
<sequence length="59" mass="6488">MHERAAVFACRFTGVVGLLASLFLWKESGLPSFAAGLIGSGFWFALAWWIQRRASSAIK</sequence>
<reference evidence="3" key="1">
    <citation type="journal article" date="2019" name="Int. J. Syst. Evol. Microbiol.">
        <title>The Global Catalogue of Microorganisms (GCM) 10K type strain sequencing project: providing services to taxonomists for standard genome sequencing and annotation.</title>
        <authorList>
            <consortium name="The Broad Institute Genomics Platform"/>
            <consortium name="The Broad Institute Genome Sequencing Center for Infectious Disease"/>
            <person name="Wu L."/>
            <person name="Ma J."/>
        </authorList>
    </citation>
    <scope>NUCLEOTIDE SEQUENCE [LARGE SCALE GENOMIC DNA]</scope>
    <source>
        <strain evidence="3">CGMCC 1.12942</strain>
    </source>
</reference>
<proteinExistence type="predicted"/>
<dbReference type="EMBL" id="JBHTBW010000040">
    <property type="protein sequence ID" value="MFC7441886.1"/>
    <property type="molecule type" value="Genomic_DNA"/>
</dbReference>
<feature type="transmembrane region" description="Helical" evidence="1">
    <location>
        <begin position="7"/>
        <end position="25"/>
    </location>
</feature>
<keyword evidence="1" id="KW-1133">Transmembrane helix</keyword>
<gene>
    <name evidence="2" type="ORF">ACFQNG_12365</name>
</gene>
<evidence type="ECO:0000313" key="3">
    <source>
        <dbReference type="Proteomes" id="UP001596500"/>
    </source>
</evidence>
<name>A0ABW2RLK2_9BACL</name>
<dbReference type="RefSeq" id="WP_379865393.1">
    <property type="nucleotide sequence ID" value="NZ_JBHTBW010000040.1"/>
</dbReference>
<dbReference type="Proteomes" id="UP001596500">
    <property type="component" value="Unassembled WGS sequence"/>
</dbReference>
<accession>A0ABW2RLK2</accession>